<dbReference type="Gene3D" id="3.40.1010.10">
    <property type="entry name" value="Cobalt-precorrin-4 Transmethylase, Domain 1"/>
    <property type="match status" value="1"/>
</dbReference>
<organism evidence="9 10">
    <name type="scientific">Candidatus Methanolliviera hydrocarbonicum</name>
    <dbReference type="NCBI Taxonomy" id="2491085"/>
    <lineage>
        <taxon>Archaea</taxon>
        <taxon>Methanobacteriati</taxon>
        <taxon>Methanobacteriota</taxon>
        <taxon>Candidatus Methanoliparia</taxon>
        <taxon>Candidatus Methanoliparales</taxon>
        <taxon>Candidatus Methanollivieraceae</taxon>
        <taxon>Candidatus Methanolliviera</taxon>
    </lineage>
</organism>
<comment type="caution">
    <text evidence="9">The sequence shown here is derived from an EMBL/GenBank/DDBJ whole genome shotgun (WGS) entry which is preliminary data.</text>
</comment>
<dbReference type="PANTHER" id="PTHR10882:SF0">
    <property type="entry name" value="DIPHTHINE METHYL ESTER SYNTHASE"/>
    <property type="match status" value="1"/>
</dbReference>
<reference evidence="9 10" key="1">
    <citation type="journal article" date="2019" name="Nat. Microbiol.">
        <title>Wide diversity of methane and short-chain alkane metabolisms in uncultured archaea.</title>
        <authorList>
            <person name="Borrel G."/>
            <person name="Adam P.S."/>
            <person name="McKay L.J."/>
            <person name="Chen L.X."/>
            <person name="Sierra-Garcia I.N."/>
            <person name="Sieber C.M."/>
            <person name="Letourneur Q."/>
            <person name="Ghozlane A."/>
            <person name="Andersen G.L."/>
            <person name="Li W.J."/>
            <person name="Hallam S.J."/>
            <person name="Muyzer G."/>
            <person name="de Oliveira V.M."/>
            <person name="Inskeep W.P."/>
            <person name="Banfield J.F."/>
            <person name="Gribaldo S."/>
        </authorList>
    </citation>
    <scope>NUCLEOTIDE SEQUENCE [LARGE SCALE GENOMIC DNA]</scope>
    <source>
        <strain evidence="9">NM1b</strain>
    </source>
</reference>
<dbReference type="SUPFAM" id="SSF53790">
    <property type="entry name" value="Tetrapyrrole methylase"/>
    <property type="match status" value="1"/>
</dbReference>
<dbReference type="GO" id="GO:0032259">
    <property type="term" value="P:methylation"/>
    <property type="evidence" value="ECO:0007669"/>
    <property type="project" value="UniProtKB-KW"/>
</dbReference>
<evidence type="ECO:0000259" key="8">
    <source>
        <dbReference type="Pfam" id="PF00590"/>
    </source>
</evidence>
<name>A0A520KYT2_9EURY</name>
<feature type="binding site" evidence="6 7">
    <location>
        <position position="206"/>
    </location>
    <ligand>
        <name>S-adenosyl-L-methionine</name>
        <dbReference type="ChEBI" id="CHEBI:59789"/>
    </ligand>
</feature>
<dbReference type="Proteomes" id="UP000320766">
    <property type="component" value="Unassembled WGS sequence"/>
</dbReference>
<feature type="binding site" evidence="6 7">
    <location>
        <position position="231"/>
    </location>
    <ligand>
        <name>S-adenosyl-L-methionine</name>
        <dbReference type="ChEBI" id="CHEBI:59789"/>
    </ligand>
</feature>
<feature type="binding site" evidence="6 7">
    <location>
        <position position="88"/>
    </location>
    <ligand>
        <name>S-adenosyl-L-methionine</name>
        <dbReference type="ChEBI" id="CHEBI:59789"/>
    </ligand>
</feature>
<comment type="similarity">
    <text evidence="2 6">Belongs to the diphthine synthase family.</text>
</comment>
<comment type="pathway">
    <text evidence="1 6">Protein modification; peptidyl-diphthamide biosynthesis.</text>
</comment>
<evidence type="ECO:0000256" key="3">
    <source>
        <dbReference type="ARBA" id="ARBA00022603"/>
    </source>
</evidence>
<evidence type="ECO:0000256" key="7">
    <source>
        <dbReference type="PIRSR" id="PIRSR036432-1"/>
    </source>
</evidence>
<evidence type="ECO:0000256" key="6">
    <source>
        <dbReference type="HAMAP-Rule" id="MF_01084"/>
    </source>
</evidence>
<sequence length="260" mass="29407">MLTFVGLGLYDEKDISLKGLCAVKNSDYVFAEFYTSRLMGIDIKGLEKFYGKDIHELKREDVEIHAEKIIEKAKRDDVCLLCGGDPMMATTHVDLRMRAEDAGVETKIIHGSSIQTAAIGICGLQNYKFGRSSTIARPYKDKVPETPYDVLKNNLKNNLHTLFFLDLSEDLSEAPMTIREGLEILLNIQERRREEILDIGIGIARAGSEDMEVKADFIEDLMEYNFGPPLHILIIPAKLHFMEAEALVKFARGPKEILER</sequence>
<feature type="domain" description="Tetrapyrrole methylase" evidence="8">
    <location>
        <begin position="1"/>
        <end position="173"/>
    </location>
</feature>
<dbReference type="GO" id="GO:0004164">
    <property type="term" value="F:diphthine synthase activity"/>
    <property type="evidence" value="ECO:0007669"/>
    <property type="project" value="UniProtKB-UniRule"/>
</dbReference>
<dbReference type="HAMAP" id="MF_01084">
    <property type="entry name" value="Diphthine_synth"/>
    <property type="match status" value="1"/>
</dbReference>
<dbReference type="InterPro" id="IPR035996">
    <property type="entry name" value="4pyrrol_Methylase_sf"/>
</dbReference>
<dbReference type="GO" id="GO:0017183">
    <property type="term" value="P:protein histidyl modification to diphthamide"/>
    <property type="evidence" value="ECO:0007669"/>
    <property type="project" value="UniProtKB-UniRule"/>
</dbReference>
<feature type="binding site" evidence="6 7">
    <location>
        <begin position="113"/>
        <end position="114"/>
    </location>
    <ligand>
        <name>S-adenosyl-L-methionine</name>
        <dbReference type="ChEBI" id="CHEBI:59789"/>
    </ligand>
</feature>
<dbReference type="InterPro" id="IPR004551">
    <property type="entry name" value="Dphthn_synthase"/>
</dbReference>
<keyword evidence="3 6" id="KW-0489">Methyltransferase</keyword>
<evidence type="ECO:0000313" key="9">
    <source>
        <dbReference type="EMBL" id="RZN73438.1"/>
    </source>
</evidence>
<dbReference type="EC" id="2.1.1.98" evidence="6"/>
<dbReference type="Pfam" id="PF00590">
    <property type="entry name" value="TP_methylase"/>
    <property type="match status" value="1"/>
</dbReference>
<dbReference type="InterPro" id="IPR000878">
    <property type="entry name" value="4pyrrol_Mease"/>
</dbReference>
<accession>A0A520KYT2</accession>
<protein>
    <recommendedName>
        <fullName evidence="6">Diphthine synthase</fullName>
        <ecNumber evidence="6">2.1.1.98</ecNumber>
    </recommendedName>
    <alternativeName>
        <fullName evidence="6">Diphthamide biosynthesis methyltransferase</fullName>
    </alternativeName>
</protein>
<evidence type="ECO:0000256" key="1">
    <source>
        <dbReference type="ARBA" id="ARBA00005156"/>
    </source>
</evidence>
<dbReference type="CDD" id="cd11647">
    <property type="entry name" value="DHP5_DphB"/>
    <property type="match status" value="1"/>
</dbReference>
<dbReference type="EMBL" id="RXIL01000010">
    <property type="protein sequence ID" value="RZN73438.1"/>
    <property type="molecule type" value="Genomic_DNA"/>
</dbReference>
<feature type="binding site" evidence="6 7">
    <location>
        <position position="9"/>
    </location>
    <ligand>
        <name>S-adenosyl-L-methionine</name>
        <dbReference type="ChEBI" id="CHEBI:59789"/>
    </ligand>
</feature>
<dbReference type="InterPro" id="IPR014776">
    <property type="entry name" value="4pyrrole_Mease_sub2"/>
</dbReference>
<gene>
    <name evidence="6" type="primary">dphB</name>
    <name evidence="9" type="ORF">EF807_00660</name>
</gene>
<evidence type="ECO:0000313" key="10">
    <source>
        <dbReference type="Proteomes" id="UP000320766"/>
    </source>
</evidence>
<dbReference type="Gene3D" id="3.30.950.10">
    <property type="entry name" value="Methyltransferase, Cobalt-precorrin-4 Transmethylase, Domain 2"/>
    <property type="match status" value="1"/>
</dbReference>
<comment type="function">
    <text evidence="6">S-adenosyl-L-methionine-dependent methyltransferase that catalyzes the trimethylation of the amino group of the modified target histidine residue in translation elongation factor 2 (EF-2), to form an intermediate called diphthine. The three successive methylation reactions represent the second step of diphthamide biosynthesis.</text>
</comment>
<proteinExistence type="inferred from homology"/>
<evidence type="ECO:0000256" key="2">
    <source>
        <dbReference type="ARBA" id="ARBA00006729"/>
    </source>
</evidence>
<dbReference type="UniPathway" id="UPA00559"/>
<dbReference type="NCBIfam" id="TIGR00522">
    <property type="entry name" value="dph5"/>
    <property type="match status" value="1"/>
</dbReference>
<feature type="binding site" evidence="6 7">
    <location>
        <position position="85"/>
    </location>
    <ligand>
        <name>S-adenosyl-L-methionine</name>
        <dbReference type="ChEBI" id="CHEBI:59789"/>
    </ligand>
</feature>
<evidence type="ECO:0000256" key="5">
    <source>
        <dbReference type="ARBA" id="ARBA00022691"/>
    </source>
</evidence>
<dbReference type="InterPro" id="IPR014777">
    <property type="entry name" value="4pyrrole_Mease_sub1"/>
</dbReference>
<dbReference type="PIRSF" id="PIRSF036432">
    <property type="entry name" value="Diphthine_synth"/>
    <property type="match status" value="1"/>
</dbReference>
<evidence type="ECO:0000256" key="4">
    <source>
        <dbReference type="ARBA" id="ARBA00022679"/>
    </source>
</evidence>
<dbReference type="PANTHER" id="PTHR10882">
    <property type="entry name" value="DIPHTHINE SYNTHASE"/>
    <property type="match status" value="1"/>
</dbReference>
<dbReference type="AlphaFoldDB" id="A0A520KYT2"/>
<keyword evidence="5 6" id="KW-0949">S-adenosyl-L-methionine</keyword>
<comment type="catalytic activity">
    <reaction evidence="6">
        <text>2-[(3S)-amino-3-carboxypropyl]-L-histidyl-[translation elongation factor 2] + 3 S-adenosyl-L-methionine = diphthine-[translation elongation factor 2] + 3 S-adenosyl-L-homocysteine + 3 H(+)</text>
        <dbReference type="Rhea" id="RHEA:36415"/>
        <dbReference type="Rhea" id="RHEA-COMP:9749"/>
        <dbReference type="Rhea" id="RHEA-COMP:10172"/>
        <dbReference type="ChEBI" id="CHEBI:15378"/>
        <dbReference type="ChEBI" id="CHEBI:57856"/>
        <dbReference type="ChEBI" id="CHEBI:59789"/>
        <dbReference type="ChEBI" id="CHEBI:73995"/>
        <dbReference type="ChEBI" id="CHEBI:82696"/>
        <dbReference type="EC" id="2.1.1.98"/>
    </reaction>
</comment>
<keyword evidence="4 6" id="KW-0808">Transferase</keyword>
<feature type="binding site" evidence="6 7">
    <location>
        <position position="165"/>
    </location>
    <ligand>
        <name>S-adenosyl-L-methionine</name>
        <dbReference type="ChEBI" id="CHEBI:59789"/>
    </ligand>
</feature>
<comment type="subunit">
    <text evidence="6">Homodimer.</text>
</comment>